<dbReference type="RefSeq" id="WP_184133473.1">
    <property type="nucleotide sequence ID" value="NZ_JACHKT010000010.1"/>
</dbReference>
<name>A0A841EG61_9BACT</name>
<evidence type="ECO:0000313" key="2">
    <source>
        <dbReference type="Proteomes" id="UP000524404"/>
    </source>
</evidence>
<dbReference type="Proteomes" id="UP000524404">
    <property type="component" value="Unassembled WGS sequence"/>
</dbReference>
<dbReference type="EMBL" id="JACHKT010000010">
    <property type="protein sequence ID" value="MBB6003177.1"/>
    <property type="molecule type" value="Genomic_DNA"/>
</dbReference>
<proteinExistence type="predicted"/>
<gene>
    <name evidence="1" type="ORF">HNP25_001829</name>
</gene>
<evidence type="ECO:0008006" key="3">
    <source>
        <dbReference type="Google" id="ProtNLM"/>
    </source>
</evidence>
<keyword evidence="2" id="KW-1185">Reference proteome</keyword>
<comment type="caution">
    <text evidence="1">The sequence shown here is derived from an EMBL/GenBank/DDBJ whole genome shotgun (WGS) entry which is preliminary data.</text>
</comment>
<accession>A0A841EG61</accession>
<dbReference type="Pfam" id="PF12306">
    <property type="entry name" value="PixA"/>
    <property type="match status" value="1"/>
</dbReference>
<dbReference type="InterPro" id="IPR021087">
    <property type="entry name" value="Uncharacterised_PixA/AidA"/>
</dbReference>
<protein>
    <recommendedName>
        <fullName evidence="3">Inclusion body protein</fullName>
    </recommendedName>
</protein>
<dbReference type="InterPro" id="IPR038712">
    <property type="entry name" value="PixA-like_sf"/>
</dbReference>
<evidence type="ECO:0000313" key="1">
    <source>
        <dbReference type="EMBL" id="MBB6003177.1"/>
    </source>
</evidence>
<dbReference type="AlphaFoldDB" id="A0A841EG61"/>
<sequence length="173" mass="19470">MSKNKIINVNIIIDTTRLMKTFTSPSTDQNKPTGIDHTYQYMVVADGTDISGQGTGDLSFTATQGDVVRFYAVSEYNNYDCPVILYNLFKYGGDDVFSNPNFELQQFPDVETVAPASFNPMVLQSPNPTQNFWFAQNTVNKKGTENYGLQFAVYNSDLSLYGYFSWDPQIIAK</sequence>
<dbReference type="Gene3D" id="2.60.40.3910">
    <property type="entry name" value="Inclusion body protein"/>
    <property type="match status" value="1"/>
</dbReference>
<organism evidence="1 2">
    <name type="scientific">Arcicella rosea</name>
    <dbReference type="NCBI Taxonomy" id="502909"/>
    <lineage>
        <taxon>Bacteria</taxon>
        <taxon>Pseudomonadati</taxon>
        <taxon>Bacteroidota</taxon>
        <taxon>Cytophagia</taxon>
        <taxon>Cytophagales</taxon>
        <taxon>Flectobacillaceae</taxon>
        <taxon>Arcicella</taxon>
    </lineage>
</organism>
<reference evidence="1 2" key="1">
    <citation type="submission" date="2020-08" db="EMBL/GenBank/DDBJ databases">
        <title>Functional genomics of gut bacteria from endangered species of beetles.</title>
        <authorList>
            <person name="Carlos-Shanley C."/>
        </authorList>
    </citation>
    <scope>NUCLEOTIDE SEQUENCE [LARGE SCALE GENOMIC DNA]</scope>
    <source>
        <strain evidence="1 2">S00070</strain>
    </source>
</reference>